<evidence type="ECO:0000313" key="3">
    <source>
        <dbReference type="Proteomes" id="UP000824120"/>
    </source>
</evidence>
<keyword evidence="3" id="KW-1185">Reference proteome</keyword>
<evidence type="ECO:0000256" key="1">
    <source>
        <dbReference type="SAM" id="MobiDB-lite"/>
    </source>
</evidence>
<dbReference type="InterPro" id="IPR032567">
    <property type="entry name" value="RTL1-rel"/>
</dbReference>
<dbReference type="AlphaFoldDB" id="A0A9J6A7D1"/>
<dbReference type="InterPro" id="IPR043502">
    <property type="entry name" value="DNA/RNA_pol_sf"/>
</dbReference>
<reference evidence="2 3" key="1">
    <citation type="submission" date="2020-09" db="EMBL/GenBank/DDBJ databases">
        <title>De no assembly of potato wild relative species, Solanum commersonii.</title>
        <authorList>
            <person name="Cho K."/>
        </authorList>
    </citation>
    <scope>NUCLEOTIDE SEQUENCE [LARGE SCALE GENOMIC DNA]</scope>
    <source>
        <strain evidence="2">LZ3.2</strain>
        <tissue evidence="2">Leaf</tissue>
    </source>
</reference>
<feature type="region of interest" description="Disordered" evidence="1">
    <location>
        <begin position="208"/>
        <end position="243"/>
    </location>
</feature>
<dbReference type="Proteomes" id="UP000824120">
    <property type="component" value="Chromosome 2"/>
</dbReference>
<name>A0A9J6A7D1_SOLCO</name>
<accession>A0A9J6A7D1</accession>
<comment type="caution">
    <text evidence="2">The sequence shown here is derived from an EMBL/GenBank/DDBJ whole genome shotgun (WGS) entry which is preliminary data.</text>
</comment>
<protein>
    <submittedName>
        <fullName evidence="2">Uncharacterized protein</fullName>
    </submittedName>
</protein>
<organism evidence="2 3">
    <name type="scientific">Solanum commersonii</name>
    <name type="common">Commerson's wild potato</name>
    <name type="synonym">Commerson's nightshade</name>
    <dbReference type="NCBI Taxonomy" id="4109"/>
    <lineage>
        <taxon>Eukaryota</taxon>
        <taxon>Viridiplantae</taxon>
        <taxon>Streptophyta</taxon>
        <taxon>Embryophyta</taxon>
        <taxon>Tracheophyta</taxon>
        <taxon>Spermatophyta</taxon>
        <taxon>Magnoliopsida</taxon>
        <taxon>eudicotyledons</taxon>
        <taxon>Gunneridae</taxon>
        <taxon>Pentapetalae</taxon>
        <taxon>asterids</taxon>
        <taxon>lamiids</taxon>
        <taxon>Solanales</taxon>
        <taxon>Solanaceae</taxon>
        <taxon>Solanoideae</taxon>
        <taxon>Solaneae</taxon>
        <taxon>Solanum</taxon>
    </lineage>
</organism>
<dbReference type="OrthoDB" id="2431547at2759"/>
<proteinExistence type="predicted"/>
<dbReference type="PANTHER" id="PTHR15503:SF45">
    <property type="entry name" value="RNA-DIRECTED DNA POLYMERASE HOMOLOG"/>
    <property type="match status" value="1"/>
</dbReference>
<gene>
    <name evidence="2" type="ORF">H5410_005169</name>
</gene>
<dbReference type="Gene3D" id="3.10.10.10">
    <property type="entry name" value="HIV Type 1 Reverse Transcriptase, subunit A, domain 1"/>
    <property type="match status" value="1"/>
</dbReference>
<sequence length="472" mass="53879">MDVANTSRIREFLRMNPPNFTGSSVTEDPKNIVEEIWFDQWKKSRAKGAPIVSWAVFEEAFMGRFFPCELREAKYNLKFTQLSRYAPEIVADMRSRMSLFVSRLSHLSSKEGKATMLIGDMDIARIMIHVQQVKEDKLRDREEFQNKKAETTENESSQQKKLDVHSLKVVWHKEEMGLLLVLSVVGTTKEYVVMAPQNGHFMRKCPKNRQGNGNGGNKIQSSSVAPLDRVAPRGATSGTGEGANHLYTITSRQDVSTHVRESILAERVYRDCTIFVNHKDTMADLVKLYMVDFDVILVVEWSSSSTMLNGCFISYLKARKLVFNGCIYHLVRVNDSSVETPPIQSRSFQMIFPWSLLREIDFGIYILHDTCPISIPPYRMAPTELKEFKKQLRDLLEKGFIRPSVSHLGAPVVFVRKKDGSLRMCIDYCQLNKVTIFPKEETKVESSLLRASFVGLIPFHSLSSSQPLLGRY</sequence>
<dbReference type="Pfam" id="PF08284">
    <property type="entry name" value="RVP_2"/>
    <property type="match status" value="1"/>
</dbReference>
<dbReference type="EMBL" id="JACXVP010000002">
    <property type="protein sequence ID" value="KAG5619951.1"/>
    <property type="molecule type" value="Genomic_DNA"/>
</dbReference>
<evidence type="ECO:0000313" key="2">
    <source>
        <dbReference type="EMBL" id="KAG5619951.1"/>
    </source>
</evidence>
<dbReference type="SUPFAM" id="SSF56672">
    <property type="entry name" value="DNA/RNA polymerases"/>
    <property type="match status" value="1"/>
</dbReference>
<dbReference type="PANTHER" id="PTHR15503">
    <property type="entry name" value="LDOC1 RELATED"/>
    <property type="match status" value="1"/>
</dbReference>